<dbReference type="Proteomes" id="UP000618754">
    <property type="component" value="Unassembled WGS sequence"/>
</dbReference>
<accession>A0ABR7X5A4</accession>
<evidence type="ECO:0000256" key="3">
    <source>
        <dbReference type="ARBA" id="ARBA00023163"/>
    </source>
</evidence>
<name>A0ABR7X5A4_9SPHI</name>
<dbReference type="InterPro" id="IPR018060">
    <property type="entry name" value="HTH_AraC"/>
</dbReference>
<dbReference type="SUPFAM" id="SSF46689">
    <property type="entry name" value="Homeodomain-like"/>
    <property type="match status" value="1"/>
</dbReference>
<evidence type="ECO:0000256" key="2">
    <source>
        <dbReference type="ARBA" id="ARBA00023125"/>
    </source>
</evidence>
<keyword evidence="2" id="KW-0238">DNA-binding</keyword>
<proteinExistence type="predicted"/>
<protein>
    <submittedName>
        <fullName evidence="5">AraC family transcriptional regulator</fullName>
    </submittedName>
</protein>
<feature type="domain" description="HTH araC/xylS-type" evidence="4">
    <location>
        <begin position="189"/>
        <end position="287"/>
    </location>
</feature>
<dbReference type="InterPro" id="IPR014710">
    <property type="entry name" value="RmlC-like_jellyroll"/>
</dbReference>
<dbReference type="EMBL" id="JACWMW010000001">
    <property type="protein sequence ID" value="MBD1384795.1"/>
    <property type="molecule type" value="Genomic_DNA"/>
</dbReference>
<dbReference type="SUPFAM" id="SSF51215">
    <property type="entry name" value="Regulatory protein AraC"/>
    <property type="match status" value="1"/>
</dbReference>
<dbReference type="InterPro" id="IPR009057">
    <property type="entry name" value="Homeodomain-like_sf"/>
</dbReference>
<evidence type="ECO:0000259" key="4">
    <source>
        <dbReference type="PROSITE" id="PS01124"/>
    </source>
</evidence>
<organism evidence="5 6">
    <name type="scientific">Mucilaginibacter rigui</name>
    <dbReference type="NCBI Taxonomy" id="534635"/>
    <lineage>
        <taxon>Bacteria</taxon>
        <taxon>Pseudomonadati</taxon>
        <taxon>Bacteroidota</taxon>
        <taxon>Sphingobacteriia</taxon>
        <taxon>Sphingobacteriales</taxon>
        <taxon>Sphingobacteriaceae</taxon>
        <taxon>Mucilaginibacter</taxon>
    </lineage>
</organism>
<dbReference type="Pfam" id="PF02311">
    <property type="entry name" value="AraC_binding"/>
    <property type="match status" value="1"/>
</dbReference>
<dbReference type="Pfam" id="PF12833">
    <property type="entry name" value="HTH_18"/>
    <property type="match status" value="1"/>
</dbReference>
<dbReference type="PROSITE" id="PS01124">
    <property type="entry name" value="HTH_ARAC_FAMILY_2"/>
    <property type="match status" value="1"/>
</dbReference>
<evidence type="ECO:0000256" key="1">
    <source>
        <dbReference type="ARBA" id="ARBA00023015"/>
    </source>
</evidence>
<dbReference type="SMART" id="SM00342">
    <property type="entry name" value="HTH_ARAC"/>
    <property type="match status" value="1"/>
</dbReference>
<dbReference type="Gene3D" id="2.60.120.10">
    <property type="entry name" value="Jelly Rolls"/>
    <property type="match status" value="1"/>
</dbReference>
<keyword evidence="6" id="KW-1185">Reference proteome</keyword>
<dbReference type="InterPro" id="IPR037923">
    <property type="entry name" value="HTH-like"/>
</dbReference>
<reference evidence="5 6" key="1">
    <citation type="submission" date="2020-09" db="EMBL/GenBank/DDBJ databases">
        <title>Novel species of Mucilaginibacter isolated from a glacier on the Tibetan Plateau.</title>
        <authorList>
            <person name="Liu Q."/>
            <person name="Xin Y.-H."/>
        </authorList>
    </citation>
    <scope>NUCLEOTIDE SEQUENCE [LARGE SCALE GENOMIC DNA]</scope>
    <source>
        <strain evidence="5 6">CGMCC 1.13878</strain>
    </source>
</reference>
<evidence type="ECO:0000313" key="6">
    <source>
        <dbReference type="Proteomes" id="UP000618754"/>
    </source>
</evidence>
<dbReference type="PANTHER" id="PTHR43280">
    <property type="entry name" value="ARAC-FAMILY TRANSCRIPTIONAL REGULATOR"/>
    <property type="match status" value="1"/>
</dbReference>
<dbReference type="PANTHER" id="PTHR43280:SF28">
    <property type="entry name" value="HTH-TYPE TRANSCRIPTIONAL ACTIVATOR RHAS"/>
    <property type="match status" value="1"/>
</dbReference>
<keyword evidence="3" id="KW-0804">Transcription</keyword>
<evidence type="ECO:0000313" key="5">
    <source>
        <dbReference type="EMBL" id="MBD1384795.1"/>
    </source>
</evidence>
<gene>
    <name evidence="5" type="ORF">IDJ75_05860</name>
</gene>
<sequence length="290" mass="32920">MPRKKRSIPVNAMATEFGTGIVIEKFSMSDIEAFGEGTLDNATSVHRHDSHSFFLLKSGTVNITIDFEQYVIKPRSIIYIHPDQVHHAVASEKMVVSSWAITNENLNPEYLKLLESITPAMPLTLTAETFNMIDEAADIFIKLTGHKSDRLHHWLLKDCCNALVALVISQYLKAAKPADKLTRFDVITKSFRELLERKYTNLKRPAEYAEILNISVPYLNECVKNTTGYSVSYHIQQRVILEAKRLLYFSNSSVKEIAAALGYDDYPYFSRLFTKVTGMSALTFRNKNLG</sequence>
<keyword evidence="1" id="KW-0805">Transcription regulation</keyword>
<comment type="caution">
    <text evidence="5">The sequence shown here is derived from an EMBL/GenBank/DDBJ whole genome shotgun (WGS) entry which is preliminary data.</text>
</comment>
<dbReference type="InterPro" id="IPR003313">
    <property type="entry name" value="AraC-bd"/>
</dbReference>
<dbReference type="Gene3D" id="1.10.10.60">
    <property type="entry name" value="Homeodomain-like"/>
    <property type="match status" value="1"/>
</dbReference>